<dbReference type="RefSeq" id="WP_134297451.1">
    <property type="nucleotide sequence ID" value="NZ_CP038013.1"/>
</dbReference>
<protein>
    <recommendedName>
        <fullName evidence="3">Lipoprotein</fullName>
    </recommendedName>
</protein>
<evidence type="ECO:0000313" key="2">
    <source>
        <dbReference type="Proteomes" id="UP000294309"/>
    </source>
</evidence>
<keyword evidence="2" id="KW-1185">Reference proteome</keyword>
<evidence type="ECO:0008006" key="3">
    <source>
        <dbReference type="Google" id="ProtNLM"/>
    </source>
</evidence>
<dbReference type="KEGG" id="sgq:SGLAD_v1c04620"/>
<evidence type="ECO:0000313" key="1">
    <source>
        <dbReference type="EMBL" id="QBQ07661.1"/>
    </source>
</evidence>
<accession>A0A4P7AHQ0</accession>
<proteinExistence type="predicted"/>
<dbReference type="AlphaFoldDB" id="A0A4P7AHQ0"/>
<dbReference type="PROSITE" id="PS51257">
    <property type="entry name" value="PROKAR_LIPOPROTEIN"/>
    <property type="match status" value="1"/>
</dbReference>
<dbReference type="EMBL" id="CP038013">
    <property type="protein sequence ID" value="QBQ07661.1"/>
    <property type="molecule type" value="Genomic_DNA"/>
</dbReference>
<gene>
    <name evidence="1" type="ORF">SGLAD_v1c04620</name>
</gene>
<organism evidence="1 2">
    <name type="scientific">Spiroplasma gladiatoris</name>
    <dbReference type="NCBI Taxonomy" id="2143"/>
    <lineage>
        <taxon>Bacteria</taxon>
        <taxon>Bacillati</taxon>
        <taxon>Mycoplasmatota</taxon>
        <taxon>Mollicutes</taxon>
        <taxon>Entomoplasmatales</taxon>
        <taxon>Spiroplasmataceae</taxon>
        <taxon>Spiroplasma</taxon>
    </lineage>
</organism>
<name>A0A4P7AHQ0_9MOLU</name>
<dbReference type="Proteomes" id="UP000294309">
    <property type="component" value="Chromosome"/>
</dbReference>
<reference evidence="1 2" key="1">
    <citation type="submission" date="2019-03" db="EMBL/GenBank/DDBJ databases">
        <title>Complete genome sequence of Spiroplasma gladiatoris TG-1 (DSM 22552).</title>
        <authorList>
            <person name="Lin Y.-C."/>
            <person name="Chou L."/>
            <person name="Kuo C.-H."/>
        </authorList>
    </citation>
    <scope>NUCLEOTIDE SEQUENCE [LARGE SCALE GENOMIC DNA]</scope>
    <source>
        <strain evidence="1 2">TG-1</strain>
    </source>
</reference>
<sequence>MKKILSLLMVFNIISVPSGLTTSCFGDNISKLGSGNLEEIYKDRILNIEEKSMQGVLNAIDKDGLISSSQVIIEGVDPAEVVDNDGFITIISNENIGSDLYGSIEVKWVALTNLEDALTTKSLGKLRLNKKDILDWIIALNPDIQVEEVEIDTITKSKAKVVAINDSNYYYGSTWVDYVEIEDDSRESLEDAIIKILPDKYLGEITKIDEGKILNRINSSTNDESLKIDTAEVMTHVKGNKVILSSIFESTKYKGYCVLTYKDPSIPE</sequence>